<protein>
    <submittedName>
        <fullName evidence="2">Uncharacterized protein</fullName>
    </submittedName>
</protein>
<reference evidence="2" key="2">
    <citation type="submission" date="2021-01" db="EMBL/GenBank/DDBJ databases">
        <authorList>
            <person name="Schikora-Tamarit M.A."/>
        </authorList>
    </citation>
    <scope>NUCLEOTIDE SEQUENCE</scope>
    <source>
        <strain evidence="2">CBS6075</strain>
    </source>
</reference>
<evidence type="ECO:0000313" key="2">
    <source>
        <dbReference type="EMBL" id="KAH3670700.1"/>
    </source>
</evidence>
<comment type="caution">
    <text evidence="2">The sequence shown here is derived from an EMBL/GenBank/DDBJ whole genome shotgun (WGS) entry which is preliminary data.</text>
</comment>
<organism evidence="2 3">
    <name type="scientific">Ogataea philodendri</name>
    <dbReference type="NCBI Taxonomy" id="1378263"/>
    <lineage>
        <taxon>Eukaryota</taxon>
        <taxon>Fungi</taxon>
        <taxon>Dikarya</taxon>
        <taxon>Ascomycota</taxon>
        <taxon>Saccharomycotina</taxon>
        <taxon>Pichiomycetes</taxon>
        <taxon>Pichiales</taxon>
        <taxon>Pichiaceae</taxon>
        <taxon>Ogataea</taxon>
    </lineage>
</organism>
<keyword evidence="3" id="KW-1185">Reference proteome</keyword>
<name>A0A9P8T9V5_9ASCO</name>
<proteinExistence type="predicted"/>
<evidence type="ECO:0000256" key="1">
    <source>
        <dbReference type="SAM" id="MobiDB-lite"/>
    </source>
</evidence>
<feature type="region of interest" description="Disordered" evidence="1">
    <location>
        <begin position="275"/>
        <end position="312"/>
    </location>
</feature>
<sequence length="353" mass="36145">MNSSLLDTWRDDLRIGGGAFLVVADVTAPACPWVSKLERSLDGFFGSDEALAKNTFGCASPGSAIPLGTGCCGSVFARGGSRNCDGLGFGDSAGTFFRLENLSNASGFGGTGLGAGFALASVDSFDRASGISVDLCGTGLAGLRKASWFRASGFSFFGSIAAFLVGDSWTPRNGGGGSADLGGLAATNVDCAMVGIGNVCFTAGLRVYATGLGETTTGGGFETGLSAESLSLSPLLNAKLNRLARTFPDDEESDAGSSGESSDWFFFNLKNRDDLEPNPLPSNPEPIELGPEPEPEPEPDCNSSSVATLESSPSVDLVPVLVGLDPNLKSLVFRNDGDEAFDDGFGIGSSDSK</sequence>
<dbReference type="EMBL" id="JAEUBE010000087">
    <property type="protein sequence ID" value="KAH3670700.1"/>
    <property type="molecule type" value="Genomic_DNA"/>
</dbReference>
<dbReference type="RefSeq" id="XP_046064125.1">
    <property type="nucleotide sequence ID" value="XM_046201953.1"/>
</dbReference>
<feature type="compositionally biased region" description="Polar residues" evidence="1">
    <location>
        <begin position="301"/>
        <end position="310"/>
    </location>
</feature>
<reference evidence="2" key="1">
    <citation type="journal article" date="2021" name="Open Biol.">
        <title>Shared evolutionary footprints suggest mitochondrial oxidative damage underlies multiple complex I losses in fungi.</title>
        <authorList>
            <person name="Schikora-Tamarit M.A."/>
            <person name="Marcet-Houben M."/>
            <person name="Nosek J."/>
            <person name="Gabaldon T."/>
        </authorList>
    </citation>
    <scope>NUCLEOTIDE SEQUENCE</scope>
    <source>
        <strain evidence="2">CBS6075</strain>
    </source>
</reference>
<evidence type="ECO:0000313" key="3">
    <source>
        <dbReference type="Proteomes" id="UP000769157"/>
    </source>
</evidence>
<dbReference type="Proteomes" id="UP000769157">
    <property type="component" value="Unassembled WGS sequence"/>
</dbReference>
<accession>A0A9P8T9V5</accession>
<gene>
    <name evidence="2" type="ORF">OGAPHI_001215</name>
</gene>
<dbReference type="GeneID" id="70233183"/>
<dbReference type="AlphaFoldDB" id="A0A9P8T9V5"/>